<dbReference type="Pfam" id="PF06477">
    <property type="entry name" value="DUF1091"/>
    <property type="match status" value="2"/>
</dbReference>
<evidence type="ECO:0000313" key="3">
    <source>
        <dbReference type="Proteomes" id="UP000008744"/>
    </source>
</evidence>
<keyword evidence="1" id="KW-0732">Signal</keyword>
<sequence length="319" mass="37212">MLSLFTITTLLFLHQWVGTQATGNCSFNEKYFDNFTLAIVNNTMELDMVTPRTIPRGLKALIDVQISLDKGKSYQRLFAHVLDTCSIVSSVRTSMFKSWFESMRDHGNFMTNCPVPPGHYFLRNWRLDSQLVPHYLMPGDYRVLAHFFFGKQKTKHEDVALDMDIYALTGKCTFNEKHFNNFTLAIVNNTLYMDLETPRTIPRGLKVFMDVQISLDKRRNYQRLFAYVLDVCAVVSSVKSSMFKSWFQSILQHGNFMSNCPVPPGRYFLHDWKLDSQLVPHYLIPGDYRVFSHFFYGKHKTRHEDFVLDIDIYAVMRAA</sequence>
<dbReference type="InterPro" id="IPR010512">
    <property type="entry name" value="DUF1091"/>
</dbReference>
<dbReference type="PANTHER" id="PTHR20898:SF0">
    <property type="entry name" value="DAEDALUS ON 3-RELATED"/>
    <property type="match status" value="1"/>
</dbReference>
<dbReference type="eggNOG" id="ENOG502TF8T">
    <property type="taxonomic scope" value="Eukaryota"/>
</dbReference>
<dbReference type="EMBL" id="CH479275">
    <property type="protein sequence ID" value="EDW40072.1"/>
    <property type="molecule type" value="Genomic_DNA"/>
</dbReference>
<protein>
    <submittedName>
        <fullName evidence="2">GL18086</fullName>
    </submittedName>
</protein>
<feature type="signal peptide" evidence="1">
    <location>
        <begin position="1"/>
        <end position="21"/>
    </location>
</feature>
<feature type="chain" id="PRO_5002805279" evidence="1">
    <location>
        <begin position="22"/>
        <end position="319"/>
    </location>
</feature>
<dbReference type="HOGENOM" id="CLU_872300_0_0_1"/>
<reference evidence="2 3" key="1">
    <citation type="journal article" date="2007" name="Nature">
        <title>Evolution of genes and genomes on the Drosophila phylogeny.</title>
        <authorList>
            <consortium name="Drosophila 12 Genomes Consortium"/>
            <person name="Clark A.G."/>
            <person name="Eisen M.B."/>
            <person name="Smith D.R."/>
            <person name="Bergman C.M."/>
            <person name="Oliver B."/>
            <person name="Markow T.A."/>
            <person name="Kaufman T.C."/>
            <person name="Kellis M."/>
            <person name="Gelbart W."/>
            <person name="Iyer V.N."/>
            <person name="Pollard D.A."/>
            <person name="Sackton T.B."/>
            <person name="Larracuente A.M."/>
            <person name="Singh N.D."/>
            <person name="Abad J.P."/>
            <person name="Abt D.N."/>
            <person name="Adryan B."/>
            <person name="Aguade M."/>
            <person name="Akashi H."/>
            <person name="Anderson W.W."/>
            <person name="Aquadro C.F."/>
            <person name="Ardell D.H."/>
            <person name="Arguello R."/>
            <person name="Artieri C.G."/>
            <person name="Barbash D.A."/>
            <person name="Barker D."/>
            <person name="Barsanti P."/>
            <person name="Batterham P."/>
            <person name="Batzoglou S."/>
            <person name="Begun D."/>
            <person name="Bhutkar A."/>
            <person name="Blanco E."/>
            <person name="Bosak S.A."/>
            <person name="Bradley R.K."/>
            <person name="Brand A.D."/>
            <person name="Brent M.R."/>
            <person name="Brooks A.N."/>
            <person name="Brown R.H."/>
            <person name="Butlin R.K."/>
            <person name="Caggese C."/>
            <person name="Calvi B.R."/>
            <person name="Bernardo de Carvalho A."/>
            <person name="Caspi A."/>
            <person name="Castrezana S."/>
            <person name="Celniker S.E."/>
            <person name="Chang J.L."/>
            <person name="Chapple C."/>
            <person name="Chatterji S."/>
            <person name="Chinwalla A."/>
            <person name="Civetta A."/>
            <person name="Clifton S.W."/>
            <person name="Comeron J.M."/>
            <person name="Costello J.C."/>
            <person name="Coyne J.A."/>
            <person name="Daub J."/>
            <person name="David R.G."/>
            <person name="Delcher A.L."/>
            <person name="Delehaunty K."/>
            <person name="Do C.B."/>
            <person name="Ebling H."/>
            <person name="Edwards K."/>
            <person name="Eickbush T."/>
            <person name="Evans J.D."/>
            <person name="Filipski A."/>
            <person name="Findeiss S."/>
            <person name="Freyhult E."/>
            <person name="Fulton L."/>
            <person name="Fulton R."/>
            <person name="Garcia A.C."/>
            <person name="Gardiner A."/>
            <person name="Garfield D.A."/>
            <person name="Garvin B.E."/>
            <person name="Gibson G."/>
            <person name="Gilbert D."/>
            <person name="Gnerre S."/>
            <person name="Godfrey J."/>
            <person name="Good R."/>
            <person name="Gotea V."/>
            <person name="Gravely B."/>
            <person name="Greenberg A.J."/>
            <person name="Griffiths-Jones S."/>
            <person name="Gross S."/>
            <person name="Guigo R."/>
            <person name="Gustafson E.A."/>
            <person name="Haerty W."/>
            <person name="Hahn M.W."/>
            <person name="Halligan D.L."/>
            <person name="Halpern A.L."/>
            <person name="Halter G.M."/>
            <person name="Han M.V."/>
            <person name="Heger A."/>
            <person name="Hillier L."/>
            <person name="Hinrichs A.S."/>
            <person name="Holmes I."/>
            <person name="Hoskins R.A."/>
            <person name="Hubisz M.J."/>
            <person name="Hultmark D."/>
            <person name="Huntley M.A."/>
            <person name="Jaffe D.B."/>
            <person name="Jagadeeshan S."/>
            <person name="Jeck W.R."/>
            <person name="Johnson J."/>
            <person name="Jones C.D."/>
            <person name="Jordan W.C."/>
            <person name="Karpen G.H."/>
            <person name="Kataoka E."/>
            <person name="Keightley P.D."/>
            <person name="Kheradpour P."/>
            <person name="Kirkness E.F."/>
            <person name="Koerich L.B."/>
            <person name="Kristiansen K."/>
            <person name="Kudrna D."/>
            <person name="Kulathinal R.J."/>
            <person name="Kumar S."/>
            <person name="Kwok R."/>
            <person name="Lander E."/>
            <person name="Langley C.H."/>
            <person name="Lapoint R."/>
            <person name="Lazzaro B.P."/>
            <person name="Lee S.J."/>
            <person name="Levesque L."/>
            <person name="Li R."/>
            <person name="Lin C.F."/>
            <person name="Lin M.F."/>
            <person name="Lindblad-Toh K."/>
            <person name="Llopart A."/>
            <person name="Long M."/>
            <person name="Low L."/>
            <person name="Lozovsky E."/>
            <person name="Lu J."/>
            <person name="Luo M."/>
            <person name="Machado C.A."/>
            <person name="Makalowski W."/>
            <person name="Marzo M."/>
            <person name="Matsuda M."/>
            <person name="Matzkin L."/>
            <person name="McAllister B."/>
            <person name="McBride C.S."/>
            <person name="McKernan B."/>
            <person name="McKernan K."/>
            <person name="Mendez-Lago M."/>
            <person name="Minx P."/>
            <person name="Mollenhauer M.U."/>
            <person name="Montooth K."/>
            <person name="Mount S.M."/>
            <person name="Mu X."/>
            <person name="Myers E."/>
            <person name="Negre B."/>
            <person name="Newfeld S."/>
            <person name="Nielsen R."/>
            <person name="Noor M.A."/>
            <person name="O'Grady P."/>
            <person name="Pachter L."/>
            <person name="Papaceit M."/>
            <person name="Parisi M.J."/>
            <person name="Parisi M."/>
            <person name="Parts L."/>
            <person name="Pedersen J.S."/>
            <person name="Pesole G."/>
            <person name="Phillippy A.M."/>
            <person name="Ponting C.P."/>
            <person name="Pop M."/>
            <person name="Porcelli D."/>
            <person name="Powell J.R."/>
            <person name="Prohaska S."/>
            <person name="Pruitt K."/>
            <person name="Puig M."/>
            <person name="Quesneville H."/>
            <person name="Ram K.R."/>
            <person name="Rand D."/>
            <person name="Rasmussen M.D."/>
            <person name="Reed L.K."/>
            <person name="Reenan R."/>
            <person name="Reily A."/>
            <person name="Remington K.A."/>
            <person name="Rieger T.T."/>
            <person name="Ritchie M.G."/>
            <person name="Robin C."/>
            <person name="Rogers Y.H."/>
            <person name="Rohde C."/>
            <person name="Rozas J."/>
            <person name="Rubenfield M.J."/>
            <person name="Ruiz A."/>
            <person name="Russo S."/>
            <person name="Salzberg S.L."/>
            <person name="Sanchez-Gracia A."/>
            <person name="Saranga D.J."/>
            <person name="Sato H."/>
            <person name="Schaeffer S.W."/>
            <person name="Schatz M.C."/>
            <person name="Schlenke T."/>
            <person name="Schwartz R."/>
            <person name="Segarra C."/>
            <person name="Singh R.S."/>
            <person name="Sirot L."/>
            <person name="Sirota M."/>
            <person name="Sisneros N.B."/>
            <person name="Smith C.D."/>
            <person name="Smith T.F."/>
            <person name="Spieth J."/>
            <person name="Stage D.E."/>
            <person name="Stark A."/>
            <person name="Stephan W."/>
            <person name="Strausberg R.L."/>
            <person name="Strempel S."/>
            <person name="Sturgill D."/>
            <person name="Sutton G."/>
            <person name="Sutton G.G."/>
            <person name="Tao W."/>
            <person name="Teichmann S."/>
            <person name="Tobari Y.N."/>
            <person name="Tomimura Y."/>
            <person name="Tsolas J.M."/>
            <person name="Valente V.L."/>
            <person name="Venter E."/>
            <person name="Venter J.C."/>
            <person name="Vicario S."/>
            <person name="Vieira F.G."/>
            <person name="Vilella A.J."/>
            <person name="Villasante A."/>
            <person name="Walenz B."/>
            <person name="Wang J."/>
            <person name="Wasserman M."/>
            <person name="Watts T."/>
            <person name="Wilson D."/>
            <person name="Wilson R.K."/>
            <person name="Wing R.A."/>
            <person name="Wolfner M.F."/>
            <person name="Wong A."/>
            <person name="Wong G.K."/>
            <person name="Wu C.I."/>
            <person name="Wu G."/>
            <person name="Yamamoto D."/>
            <person name="Yang H.P."/>
            <person name="Yang S.P."/>
            <person name="Yorke J.A."/>
            <person name="Yoshida K."/>
            <person name="Zdobnov E."/>
            <person name="Zhang P."/>
            <person name="Zhang Y."/>
            <person name="Zimin A.V."/>
            <person name="Baldwin J."/>
            <person name="Abdouelleil A."/>
            <person name="Abdulkadir J."/>
            <person name="Abebe A."/>
            <person name="Abera B."/>
            <person name="Abreu J."/>
            <person name="Acer S.C."/>
            <person name="Aftuck L."/>
            <person name="Alexander A."/>
            <person name="An P."/>
            <person name="Anderson E."/>
            <person name="Anderson S."/>
            <person name="Arachi H."/>
            <person name="Azer M."/>
            <person name="Bachantsang P."/>
            <person name="Barry A."/>
            <person name="Bayul T."/>
            <person name="Berlin A."/>
            <person name="Bessette D."/>
            <person name="Bloom T."/>
            <person name="Blye J."/>
            <person name="Boguslavskiy L."/>
            <person name="Bonnet C."/>
            <person name="Boukhgalter B."/>
            <person name="Bourzgui I."/>
            <person name="Brown A."/>
            <person name="Cahill P."/>
            <person name="Channer S."/>
            <person name="Cheshatsang Y."/>
            <person name="Chuda L."/>
            <person name="Citroen M."/>
            <person name="Collymore A."/>
            <person name="Cooke P."/>
            <person name="Costello M."/>
            <person name="D'Aco K."/>
            <person name="Daza R."/>
            <person name="De Haan G."/>
            <person name="DeGray S."/>
            <person name="DeMaso C."/>
            <person name="Dhargay N."/>
            <person name="Dooley K."/>
            <person name="Dooley E."/>
            <person name="Doricent M."/>
            <person name="Dorje P."/>
            <person name="Dorjee K."/>
            <person name="Dupes A."/>
            <person name="Elong R."/>
            <person name="Falk J."/>
            <person name="Farina A."/>
            <person name="Faro S."/>
            <person name="Ferguson D."/>
            <person name="Fisher S."/>
            <person name="Foley C.D."/>
            <person name="Franke A."/>
            <person name="Friedrich D."/>
            <person name="Gadbois L."/>
            <person name="Gearin G."/>
            <person name="Gearin C.R."/>
            <person name="Giannoukos G."/>
            <person name="Goode T."/>
            <person name="Graham J."/>
            <person name="Grandbois E."/>
            <person name="Grewal S."/>
            <person name="Gyaltsen K."/>
            <person name="Hafez N."/>
            <person name="Hagos B."/>
            <person name="Hall J."/>
            <person name="Henson C."/>
            <person name="Hollinger A."/>
            <person name="Honan T."/>
            <person name="Huard M.D."/>
            <person name="Hughes L."/>
            <person name="Hurhula B."/>
            <person name="Husby M.E."/>
            <person name="Kamat A."/>
            <person name="Kanga B."/>
            <person name="Kashin S."/>
            <person name="Khazanovich D."/>
            <person name="Kisner P."/>
            <person name="Lance K."/>
            <person name="Lara M."/>
            <person name="Lee W."/>
            <person name="Lennon N."/>
            <person name="Letendre F."/>
            <person name="LeVine R."/>
            <person name="Lipovsky A."/>
            <person name="Liu X."/>
            <person name="Liu J."/>
            <person name="Liu S."/>
            <person name="Lokyitsang T."/>
            <person name="Lokyitsang Y."/>
            <person name="Lubonja R."/>
            <person name="Lui A."/>
            <person name="MacDonald P."/>
            <person name="Magnisalis V."/>
            <person name="Maru K."/>
            <person name="Matthews C."/>
            <person name="McCusker W."/>
            <person name="McDonough S."/>
            <person name="Mehta T."/>
            <person name="Meldrim J."/>
            <person name="Meneus L."/>
            <person name="Mihai O."/>
            <person name="Mihalev A."/>
            <person name="Mihova T."/>
            <person name="Mittelman R."/>
            <person name="Mlenga V."/>
            <person name="Montmayeur A."/>
            <person name="Mulrain L."/>
            <person name="Navidi A."/>
            <person name="Naylor J."/>
            <person name="Negash T."/>
            <person name="Nguyen T."/>
            <person name="Nguyen N."/>
            <person name="Nicol R."/>
            <person name="Norbu C."/>
            <person name="Norbu N."/>
            <person name="Novod N."/>
            <person name="O'Neill B."/>
            <person name="Osman S."/>
            <person name="Markiewicz E."/>
            <person name="Oyono O.L."/>
            <person name="Patti C."/>
            <person name="Phunkhang P."/>
            <person name="Pierre F."/>
            <person name="Priest M."/>
            <person name="Raghuraman S."/>
            <person name="Rege F."/>
            <person name="Reyes R."/>
            <person name="Rise C."/>
            <person name="Rogov P."/>
            <person name="Ross K."/>
            <person name="Ryan E."/>
            <person name="Settipalli S."/>
            <person name="Shea T."/>
            <person name="Sherpa N."/>
            <person name="Shi L."/>
            <person name="Shih D."/>
            <person name="Sparrow T."/>
            <person name="Spaulding J."/>
            <person name="Stalker J."/>
            <person name="Stange-Thomann N."/>
            <person name="Stavropoulos S."/>
            <person name="Stone C."/>
            <person name="Strader C."/>
            <person name="Tesfaye S."/>
            <person name="Thomson T."/>
            <person name="Thoulutsang Y."/>
            <person name="Thoulutsang D."/>
            <person name="Topham K."/>
            <person name="Topping I."/>
            <person name="Tsamla T."/>
            <person name="Vassiliev H."/>
            <person name="Vo A."/>
            <person name="Wangchuk T."/>
            <person name="Wangdi T."/>
            <person name="Weiand M."/>
            <person name="Wilkinson J."/>
            <person name="Wilson A."/>
            <person name="Yadav S."/>
            <person name="Young G."/>
            <person name="Yu Q."/>
            <person name="Zembek L."/>
            <person name="Zhong D."/>
            <person name="Zimmer A."/>
            <person name="Zwirko Z."/>
            <person name="Jaffe D.B."/>
            <person name="Alvarez P."/>
            <person name="Brockman W."/>
            <person name="Butler J."/>
            <person name="Chin C."/>
            <person name="Gnerre S."/>
            <person name="Grabherr M."/>
            <person name="Kleber M."/>
            <person name="Mauceli E."/>
            <person name="MacCallum I."/>
        </authorList>
    </citation>
    <scope>NUCLEOTIDE SEQUENCE [LARGE SCALE GENOMIC DNA]</scope>
    <source>
        <strain evidence="3">MSH-3 / Tucson 14011-0111.49</strain>
    </source>
</reference>
<dbReference type="AlphaFoldDB" id="B4HC41"/>
<proteinExistence type="predicted"/>
<accession>B4HC41</accession>
<evidence type="ECO:0000313" key="2">
    <source>
        <dbReference type="EMBL" id="EDW40072.1"/>
    </source>
</evidence>
<evidence type="ECO:0000256" key="1">
    <source>
        <dbReference type="SAM" id="SignalP"/>
    </source>
</evidence>
<dbReference type="PANTHER" id="PTHR20898">
    <property type="entry name" value="DAEDALUS ON 3-RELATED-RELATED"/>
    <property type="match status" value="1"/>
</dbReference>
<gene>
    <name evidence="2" type="primary">Dper\GL18086</name>
    <name evidence="2" type="ORF">Dper_GL18086</name>
</gene>
<dbReference type="OMA" id="GLFKSWF"/>
<dbReference type="Proteomes" id="UP000008744">
    <property type="component" value="Unassembled WGS sequence"/>
</dbReference>
<name>B4HC41_DROPE</name>
<dbReference type="SMART" id="SM00697">
    <property type="entry name" value="DM8"/>
    <property type="match status" value="2"/>
</dbReference>
<organism evidence="3">
    <name type="scientific">Drosophila persimilis</name>
    <name type="common">Fruit fly</name>
    <dbReference type="NCBI Taxonomy" id="7234"/>
    <lineage>
        <taxon>Eukaryota</taxon>
        <taxon>Metazoa</taxon>
        <taxon>Ecdysozoa</taxon>
        <taxon>Arthropoda</taxon>
        <taxon>Hexapoda</taxon>
        <taxon>Insecta</taxon>
        <taxon>Pterygota</taxon>
        <taxon>Neoptera</taxon>
        <taxon>Endopterygota</taxon>
        <taxon>Diptera</taxon>
        <taxon>Brachycera</taxon>
        <taxon>Muscomorpha</taxon>
        <taxon>Ephydroidea</taxon>
        <taxon>Drosophilidae</taxon>
        <taxon>Drosophila</taxon>
        <taxon>Sophophora</taxon>
    </lineage>
</organism>
<keyword evidence="3" id="KW-1185">Reference proteome</keyword>
<dbReference type="OrthoDB" id="6664669at2759"/>
<dbReference type="PhylomeDB" id="B4HC41"/>